<evidence type="ECO:0000313" key="12">
    <source>
        <dbReference type="Proteomes" id="UP000383932"/>
    </source>
</evidence>
<dbReference type="InterPro" id="IPR001117">
    <property type="entry name" value="Cu-oxidase_2nd"/>
</dbReference>
<dbReference type="InterPro" id="IPR011707">
    <property type="entry name" value="Cu-oxidase-like_N"/>
</dbReference>
<keyword evidence="5" id="KW-0325">Glycoprotein</keyword>
<dbReference type="InterPro" id="IPR011706">
    <property type="entry name" value="Cu-oxidase_C"/>
</dbReference>
<reference evidence="11 12" key="1">
    <citation type="journal article" date="2019" name="Fungal Biol. Biotechnol.">
        <title>Draft genome sequence of fastidious pathogen Ceratobasidium theobromae, which causes vascular-streak dieback in Theobroma cacao.</title>
        <authorList>
            <person name="Ali S.S."/>
            <person name="Asman A."/>
            <person name="Shao J."/>
            <person name="Firmansyah A.P."/>
            <person name="Susilo A.W."/>
            <person name="Rosmana A."/>
            <person name="McMahon P."/>
            <person name="Junaid M."/>
            <person name="Guest D."/>
            <person name="Kheng T.Y."/>
            <person name="Meinhardt L.W."/>
            <person name="Bailey B.A."/>
        </authorList>
    </citation>
    <scope>NUCLEOTIDE SEQUENCE [LARGE SCALE GENOMIC DNA]</scope>
    <source>
        <strain evidence="11 12">CT2</strain>
    </source>
</reference>
<feature type="domain" description="Plastocyanin-like" evidence="10">
    <location>
        <begin position="28"/>
        <end position="145"/>
    </location>
</feature>
<keyword evidence="6" id="KW-0812">Transmembrane</keyword>
<dbReference type="GO" id="GO:0010106">
    <property type="term" value="P:cellular response to iron ion starvation"/>
    <property type="evidence" value="ECO:0007669"/>
    <property type="project" value="TreeGrafter"/>
</dbReference>
<dbReference type="AlphaFoldDB" id="A0A5N5QWS7"/>
<accession>A0A5N5QWS7</accession>
<dbReference type="Gene3D" id="2.60.40.420">
    <property type="entry name" value="Cupredoxins - blue copper proteins"/>
    <property type="match status" value="3"/>
</dbReference>
<dbReference type="Pfam" id="PF07731">
    <property type="entry name" value="Cu-oxidase_2"/>
    <property type="match status" value="1"/>
</dbReference>
<feature type="chain" id="PRO_5024390608" evidence="7">
    <location>
        <begin position="20"/>
        <end position="609"/>
    </location>
</feature>
<dbReference type="Proteomes" id="UP000383932">
    <property type="component" value="Unassembled WGS sequence"/>
</dbReference>
<evidence type="ECO:0000256" key="6">
    <source>
        <dbReference type="SAM" id="Phobius"/>
    </source>
</evidence>
<dbReference type="InterPro" id="IPR044130">
    <property type="entry name" value="CuRO_2_Fet3-like"/>
</dbReference>
<feature type="domain" description="Plastocyanin-like" evidence="9">
    <location>
        <begin position="402"/>
        <end position="501"/>
    </location>
</feature>
<dbReference type="SUPFAM" id="SSF49503">
    <property type="entry name" value="Cupredoxins"/>
    <property type="match status" value="3"/>
</dbReference>
<dbReference type="CDD" id="cd13877">
    <property type="entry name" value="CuRO_2_Fet3p_like"/>
    <property type="match status" value="1"/>
</dbReference>
<evidence type="ECO:0000256" key="2">
    <source>
        <dbReference type="ARBA" id="ARBA00022729"/>
    </source>
</evidence>
<evidence type="ECO:0000313" key="11">
    <source>
        <dbReference type="EMBL" id="KAB5596069.1"/>
    </source>
</evidence>
<organism evidence="11 12">
    <name type="scientific">Ceratobasidium theobromae</name>
    <dbReference type="NCBI Taxonomy" id="1582974"/>
    <lineage>
        <taxon>Eukaryota</taxon>
        <taxon>Fungi</taxon>
        <taxon>Dikarya</taxon>
        <taxon>Basidiomycota</taxon>
        <taxon>Agaricomycotina</taxon>
        <taxon>Agaricomycetes</taxon>
        <taxon>Cantharellales</taxon>
        <taxon>Ceratobasidiaceae</taxon>
        <taxon>Ceratobasidium</taxon>
    </lineage>
</organism>
<proteinExistence type="inferred from homology"/>
<dbReference type="InterPro" id="IPR008972">
    <property type="entry name" value="Cupredoxin"/>
</dbReference>
<feature type="domain" description="Plastocyanin-like" evidence="8">
    <location>
        <begin position="162"/>
        <end position="297"/>
    </location>
</feature>
<dbReference type="OrthoDB" id="2121828at2759"/>
<keyword evidence="6" id="KW-1133">Transmembrane helix</keyword>
<evidence type="ECO:0000256" key="5">
    <source>
        <dbReference type="ARBA" id="ARBA00023180"/>
    </source>
</evidence>
<dbReference type="Pfam" id="PF07732">
    <property type="entry name" value="Cu-oxidase_3"/>
    <property type="match status" value="1"/>
</dbReference>
<dbReference type="GO" id="GO:0033215">
    <property type="term" value="P:reductive iron assimilation"/>
    <property type="evidence" value="ECO:0007669"/>
    <property type="project" value="TreeGrafter"/>
</dbReference>
<dbReference type="GO" id="GO:0004322">
    <property type="term" value="F:ferroxidase activity"/>
    <property type="evidence" value="ECO:0007669"/>
    <property type="project" value="TreeGrafter"/>
</dbReference>
<dbReference type="GO" id="GO:0005507">
    <property type="term" value="F:copper ion binding"/>
    <property type="evidence" value="ECO:0007669"/>
    <property type="project" value="InterPro"/>
</dbReference>
<evidence type="ECO:0000256" key="1">
    <source>
        <dbReference type="ARBA" id="ARBA00010609"/>
    </source>
</evidence>
<keyword evidence="4" id="KW-1015">Disulfide bond</keyword>
<evidence type="ECO:0000256" key="4">
    <source>
        <dbReference type="ARBA" id="ARBA00023157"/>
    </source>
</evidence>
<feature type="transmembrane region" description="Helical" evidence="6">
    <location>
        <begin position="579"/>
        <end position="599"/>
    </location>
</feature>
<feature type="signal peptide" evidence="7">
    <location>
        <begin position="1"/>
        <end position="19"/>
    </location>
</feature>
<comment type="caution">
    <text evidence="11">The sequence shown here is derived from an EMBL/GenBank/DDBJ whole genome shotgun (WGS) entry which is preliminary data.</text>
</comment>
<keyword evidence="3" id="KW-0186">Copper</keyword>
<evidence type="ECO:0000256" key="7">
    <source>
        <dbReference type="SAM" id="SignalP"/>
    </source>
</evidence>
<evidence type="ECO:0000259" key="9">
    <source>
        <dbReference type="Pfam" id="PF07731"/>
    </source>
</evidence>
<keyword evidence="6" id="KW-0472">Membrane</keyword>
<dbReference type="GO" id="GO:0033573">
    <property type="term" value="C:high-affinity iron permease complex"/>
    <property type="evidence" value="ECO:0007669"/>
    <property type="project" value="TreeGrafter"/>
</dbReference>
<evidence type="ECO:0000259" key="10">
    <source>
        <dbReference type="Pfam" id="PF07732"/>
    </source>
</evidence>
<gene>
    <name evidence="11" type="ORF">CTheo_586</name>
</gene>
<dbReference type="InterPro" id="IPR045087">
    <property type="entry name" value="Cu-oxidase_fam"/>
</dbReference>
<keyword evidence="2 7" id="KW-0732">Signal</keyword>
<sequence length="609" mass="66947">MKSSGILLAVLAVLNPVLAGTHEVWWDITYLRANPDGLHERRVIGINGTWPPPPIEVSSNDTLVVHAINSLDIPTSLHHHGMFFPNRTYFDGAVGVSQCGIPPGQTFAYEVPIPESDQWGTYWIHAHASGQYVDGLRGPLIIHHKDAAGNSLEAHKSAYQDDITVVLGDWYHDEHSVNNVKFLSRWNPGGAEPVPESSLIYFSVNGANLPGFNENATLHFVPGKTYRLRVINTSALAMFHFWIDGHDMRVIEVDGTDVAEASTPLLSLSVAQRYSVLVTARNDTSQNFLIHANMDADMFDTIPAGLSLNMTSSVTYTNGAPMALEQFMGDYNLMPWDTTFQQLEPMTLPEPTNKLELGVVFDTMDNGINRAMFNNVTWNVPVVPTTISALTMGEDASVQNVYGPNTAVIQHGEIMQMTVFNWDAGKHPFHLHGHKFAIVHRSDDVTSDDPAINPPYNNNQTNPIWRDTVMIVGGGSVTLRWKVILNGELLKRSQVTRHCGAKTLSSTIRHLESGLAWVFIEAPNLMQQWTKPPQYYWDQCKMLSVPTSGNAAGHNSTTDLSGLTIGPFPQKLGWNAKGIGAMTGCVLSAVLGIATVAWYSMGPGKDSDE</sequence>
<dbReference type="PANTHER" id="PTHR11709:SF361">
    <property type="entry name" value="IRON TRANSPORT MULTICOPPER OXIDASE FET3"/>
    <property type="match status" value="1"/>
</dbReference>
<dbReference type="EMBL" id="SSOP01000004">
    <property type="protein sequence ID" value="KAB5596069.1"/>
    <property type="molecule type" value="Genomic_DNA"/>
</dbReference>
<evidence type="ECO:0000256" key="3">
    <source>
        <dbReference type="ARBA" id="ARBA00023008"/>
    </source>
</evidence>
<dbReference type="CDD" id="cd13851">
    <property type="entry name" value="CuRO_1_Fet3p"/>
    <property type="match status" value="1"/>
</dbReference>
<evidence type="ECO:0000259" key="8">
    <source>
        <dbReference type="Pfam" id="PF00394"/>
    </source>
</evidence>
<comment type="similarity">
    <text evidence="1">Belongs to the multicopper oxidase family.</text>
</comment>
<dbReference type="Pfam" id="PF00394">
    <property type="entry name" value="Cu-oxidase"/>
    <property type="match status" value="1"/>
</dbReference>
<keyword evidence="12" id="KW-1185">Reference proteome</keyword>
<name>A0A5N5QWS7_9AGAM</name>
<dbReference type="PANTHER" id="PTHR11709">
    <property type="entry name" value="MULTI-COPPER OXIDASE"/>
    <property type="match status" value="1"/>
</dbReference>
<protein>
    <submittedName>
        <fullName evidence="11">Iron transport multicopper oxidase</fullName>
    </submittedName>
</protein>